<evidence type="ECO:0000313" key="2">
    <source>
        <dbReference type="EMBL" id="GBP09605.1"/>
    </source>
</evidence>
<feature type="region of interest" description="Disordered" evidence="1">
    <location>
        <begin position="24"/>
        <end position="55"/>
    </location>
</feature>
<organism evidence="2 3">
    <name type="scientific">Eumeta variegata</name>
    <name type="common">Bagworm moth</name>
    <name type="synonym">Eumeta japonica</name>
    <dbReference type="NCBI Taxonomy" id="151549"/>
    <lineage>
        <taxon>Eukaryota</taxon>
        <taxon>Metazoa</taxon>
        <taxon>Ecdysozoa</taxon>
        <taxon>Arthropoda</taxon>
        <taxon>Hexapoda</taxon>
        <taxon>Insecta</taxon>
        <taxon>Pterygota</taxon>
        <taxon>Neoptera</taxon>
        <taxon>Endopterygota</taxon>
        <taxon>Lepidoptera</taxon>
        <taxon>Glossata</taxon>
        <taxon>Ditrysia</taxon>
        <taxon>Tineoidea</taxon>
        <taxon>Psychidae</taxon>
        <taxon>Oiketicinae</taxon>
        <taxon>Eumeta</taxon>
    </lineage>
</organism>
<accession>A0A4C1T5Y9</accession>
<gene>
    <name evidence="2" type="ORF">EVAR_76592_1</name>
</gene>
<dbReference type="EMBL" id="BGZK01000036">
    <property type="protein sequence ID" value="GBP09605.1"/>
    <property type="molecule type" value="Genomic_DNA"/>
</dbReference>
<sequence>MPYAVDHEPSPKNGHKHEAIQEAELKPGLNSDRTKAFRSASDLKHPRSEVNRESGLSLSGIRGSALTLGTKIEAELSARGFAHVNVKRVPSSFMLNIFSLLSCNPDTVSGLTLGLDPGSTPCFGFGPDSLFCFTSRLQLRYRYRLQSRFARSRDKCSYQNKM</sequence>
<comment type="caution">
    <text evidence="2">The sequence shown here is derived from an EMBL/GenBank/DDBJ whole genome shotgun (WGS) entry which is preliminary data.</text>
</comment>
<feature type="compositionally biased region" description="Basic and acidic residues" evidence="1">
    <location>
        <begin position="41"/>
        <end position="52"/>
    </location>
</feature>
<keyword evidence="3" id="KW-1185">Reference proteome</keyword>
<proteinExistence type="predicted"/>
<protein>
    <submittedName>
        <fullName evidence="2">Uncharacterized protein</fullName>
    </submittedName>
</protein>
<dbReference type="Proteomes" id="UP000299102">
    <property type="component" value="Unassembled WGS sequence"/>
</dbReference>
<reference evidence="2 3" key="1">
    <citation type="journal article" date="2019" name="Commun. Biol.">
        <title>The bagworm genome reveals a unique fibroin gene that provides high tensile strength.</title>
        <authorList>
            <person name="Kono N."/>
            <person name="Nakamura H."/>
            <person name="Ohtoshi R."/>
            <person name="Tomita M."/>
            <person name="Numata K."/>
            <person name="Arakawa K."/>
        </authorList>
    </citation>
    <scope>NUCLEOTIDE SEQUENCE [LARGE SCALE GENOMIC DNA]</scope>
</reference>
<dbReference type="AlphaFoldDB" id="A0A4C1T5Y9"/>
<evidence type="ECO:0000313" key="3">
    <source>
        <dbReference type="Proteomes" id="UP000299102"/>
    </source>
</evidence>
<evidence type="ECO:0000256" key="1">
    <source>
        <dbReference type="SAM" id="MobiDB-lite"/>
    </source>
</evidence>
<name>A0A4C1T5Y9_EUMVA</name>